<gene>
    <name evidence="6" type="ORF">SAMN04489730_1753</name>
</gene>
<keyword evidence="7" id="KW-1185">Reference proteome</keyword>
<dbReference type="InterPro" id="IPR003825">
    <property type="entry name" value="Colicin-V_CvpA"/>
</dbReference>
<dbReference type="GO" id="GO:0006508">
    <property type="term" value="P:proteolysis"/>
    <property type="evidence" value="ECO:0007669"/>
    <property type="project" value="InterPro"/>
</dbReference>
<dbReference type="PRINTS" id="PR00834">
    <property type="entry name" value="PROTEASES2C"/>
</dbReference>
<dbReference type="PANTHER" id="PTHR43019:SF23">
    <property type="entry name" value="PROTEASE DO-LIKE 5, CHLOROPLASTIC"/>
    <property type="match status" value="1"/>
</dbReference>
<dbReference type="GO" id="GO:0009403">
    <property type="term" value="P:toxin biosynthetic process"/>
    <property type="evidence" value="ECO:0007669"/>
    <property type="project" value="InterPro"/>
</dbReference>
<feature type="transmembrane region" description="Helical" evidence="5">
    <location>
        <begin position="101"/>
        <end position="118"/>
    </location>
</feature>
<dbReference type="STRING" id="546364.SAMN04489730_1753"/>
<dbReference type="GO" id="GO:0004252">
    <property type="term" value="F:serine-type endopeptidase activity"/>
    <property type="evidence" value="ECO:0007669"/>
    <property type="project" value="InterPro"/>
</dbReference>
<dbReference type="Pfam" id="PF02674">
    <property type="entry name" value="Colicin_V"/>
    <property type="match status" value="1"/>
</dbReference>
<evidence type="ECO:0000256" key="5">
    <source>
        <dbReference type="SAM" id="Phobius"/>
    </source>
</evidence>
<comment type="subcellular location">
    <subcellularLocation>
        <location evidence="1">Membrane</location>
        <topology evidence="1">Multi-pass membrane protein</topology>
    </subcellularLocation>
</comment>
<dbReference type="NCBIfam" id="NF033740">
    <property type="entry name" value="MarP_fam_protase"/>
    <property type="match status" value="1"/>
</dbReference>
<evidence type="ECO:0000256" key="3">
    <source>
        <dbReference type="ARBA" id="ARBA00022989"/>
    </source>
</evidence>
<dbReference type="InterPro" id="IPR009003">
    <property type="entry name" value="Peptidase_S1_PA"/>
</dbReference>
<protein>
    <submittedName>
        <fullName evidence="6">Colicin V production protein</fullName>
    </submittedName>
</protein>
<dbReference type="Pfam" id="PF13365">
    <property type="entry name" value="Trypsin_2"/>
    <property type="match status" value="1"/>
</dbReference>
<dbReference type="EMBL" id="FPJG01000006">
    <property type="protein sequence ID" value="SFW58780.1"/>
    <property type="molecule type" value="Genomic_DNA"/>
</dbReference>
<keyword evidence="4 5" id="KW-0472">Membrane</keyword>
<reference evidence="7" key="1">
    <citation type="submission" date="2016-11" db="EMBL/GenBank/DDBJ databases">
        <authorList>
            <person name="Varghese N."/>
            <person name="Submissions S."/>
        </authorList>
    </citation>
    <scope>NUCLEOTIDE SEQUENCE [LARGE SCALE GENOMIC DNA]</scope>
    <source>
        <strain evidence="7">DSM 44671</strain>
    </source>
</reference>
<dbReference type="InterPro" id="IPR043504">
    <property type="entry name" value="Peptidase_S1_PA_chymotrypsin"/>
</dbReference>
<dbReference type="Proteomes" id="UP000182740">
    <property type="component" value="Unassembled WGS sequence"/>
</dbReference>
<dbReference type="SUPFAM" id="SSF50494">
    <property type="entry name" value="Trypsin-like serine proteases"/>
    <property type="match status" value="1"/>
</dbReference>
<sequence>MVNWVDVLVVLLALLAAVSGAYQGVIIALPSLVGVVLGAVVGIKLAPLVVSFFDDAVWKVAVAVATVVFLVAFGEAIGVYVGRRLRQKINPVKLSGIDKTLGAVVQALVVFVVAWLIATPLTTVSGLPGLAKAINNSVVLGKVNDAMPEAAQGFPSQLRKLLDASGFPSIVDPFQKAPTADTSPPDPALQSSGVVQQLHGSVVKIRGSASSCSRSLEGSGFVIAPQRVLTNAHVVAGTDTVGIETTQGDYPARVVYFDPEVDIAVLAVPRLRAPALRFASETARAGDSAIVLGYPLDGPYRATPARVRGRINLRGPDIYDANTVQRDVFTVRAEIRSGNSGGPMVTPEGQVIGVVFGAAVEDPETGFTLTAEQVRAEVDAAPSQTTNVSTGSCAA</sequence>
<accession>A0A1K1QGE4</accession>
<dbReference type="InterPro" id="IPR047680">
    <property type="entry name" value="MarP-like"/>
</dbReference>
<feature type="transmembrane region" description="Helical" evidence="5">
    <location>
        <begin position="60"/>
        <end position="81"/>
    </location>
</feature>
<keyword evidence="2 5" id="KW-0812">Transmembrane</keyword>
<proteinExistence type="predicted"/>
<organism evidence="6 7">
    <name type="scientific">Amycolatopsis australiensis</name>
    <dbReference type="NCBI Taxonomy" id="546364"/>
    <lineage>
        <taxon>Bacteria</taxon>
        <taxon>Bacillati</taxon>
        <taxon>Actinomycetota</taxon>
        <taxon>Actinomycetes</taxon>
        <taxon>Pseudonocardiales</taxon>
        <taxon>Pseudonocardiaceae</taxon>
        <taxon>Amycolatopsis</taxon>
    </lineage>
</organism>
<evidence type="ECO:0000256" key="4">
    <source>
        <dbReference type="ARBA" id="ARBA00023136"/>
    </source>
</evidence>
<dbReference type="AlphaFoldDB" id="A0A1K1QGE4"/>
<dbReference type="GO" id="GO:0016020">
    <property type="term" value="C:membrane"/>
    <property type="evidence" value="ECO:0007669"/>
    <property type="project" value="UniProtKB-SubCell"/>
</dbReference>
<evidence type="ECO:0000256" key="1">
    <source>
        <dbReference type="ARBA" id="ARBA00004141"/>
    </source>
</evidence>
<dbReference type="PANTHER" id="PTHR43019">
    <property type="entry name" value="SERINE ENDOPROTEASE DEGS"/>
    <property type="match status" value="1"/>
</dbReference>
<evidence type="ECO:0000313" key="6">
    <source>
        <dbReference type="EMBL" id="SFW58780.1"/>
    </source>
</evidence>
<evidence type="ECO:0000313" key="7">
    <source>
        <dbReference type="Proteomes" id="UP000182740"/>
    </source>
</evidence>
<name>A0A1K1QGE4_9PSEU</name>
<dbReference type="Gene3D" id="2.40.10.10">
    <property type="entry name" value="Trypsin-like serine proteases"/>
    <property type="match status" value="2"/>
</dbReference>
<dbReference type="InterPro" id="IPR001940">
    <property type="entry name" value="Peptidase_S1C"/>
</dbReference>
<keyword evidence="3 5" id="KW-1133">Transmembrane helix</keyword>
<evidence type="ECO:0000256" key="2">
    <source>
        <dbReference type="ARBA" id="ARBA00022692"/>
    </source>
</evidence>